<sequence length="156" mass="18359">MLLRFVNTARDDREVYESKDYFYLFINGFFPFLMLGAEGALKWFNNSTELGSFWIIGTISAAIGLLLGNVKPKELITNQAQLQTDPDLHYEFIVFHKRDNNIMRWCWLLLFVEFVFWVLASIAVTKNELFDFWTNLILTIAIYGVSLYMSYRKELV</sequence>
<evidence type="ECO:0000256" key="1">
    <source>
        <dbReference type="SAM" id="Phobius"/>
    </source>
</evidence>
<dbReference type="EMBL" id="VFIA01000021">
    <property type="protein sequence ID" value="MBC3793010.1"/>
    <property type="molecule type" value="Genomic_DNA"/>
</dbReference>
<feature type="transmembrane region" description="Helical" evidence="1">
    <location>
        <begin position="105"/>
        <end position="124"/>
    </location>
</feature>
<dbReference type="Proteomes" id="UP000700732">
    <property type="component" value="Unassembled WGS sequence"/>
</dbReference>
<keyword evidence="1" id="KW-0812">Transmembrane</keyword>
<organism evidence="2 3">
    <name type="scientific">Spirosoma utsteinense</name>
    <dbReference type="NCBI Taxonomy" id="2585773"/>
    <lineage>
        <taxon>Bacteria</taxon>
        <taxon>Pseudomonadati</taxon>
        <taxon>Bacteroidota</taxon>
        <taxon>Cytophagia</taxon>
        <taxon>Cytophagales</taxon>
        <taxon>Cytophagaceae</taxon>
        <taxon>Spirosoma</taxon>
    </lineage>
</organism>
<keyword evidence="3" id="KW-1185">Reference proteome</keyword>
<proteinExistence type="predicted"/>
<feature type="transmembrane region" description="Helical" evidence="1">
    <location>
        <begin position="53"/>
        <end position="70"/>
    </location>
</feature>
<keyword evidence="1" id="KW-1133">Transmembrane helix</keyword>
<accession>A0ABR6W8V8</accession>
<evidence type="ECO:0000313" key="2">
    <source>
        <dbReference type="EMBL" id="MBC3793010.1"/>
    </source>
</evidence>
<comment type="caution">
    <text evidence="2">The sequence shown here is derived from an EMBL/GenBank/DDBJ whole genome shotgun (WGS) entry which is preliminary data.</text>
</comment>
<evidence type="ECO:0000313" key="3">
    <source>
        <dbReference type="Proteomes" id="UP000700732"/>
    </source>
</evidence>
<keyword evidence="1" id="KW-0472">Membrane</keyword>
<reference evidence="2 3" key="1">
    <citation type="submission" date="2019-06" db="EMBL/GenBank/DDBJ databases">
        <title>Spirosoma utsteinense sp. nov. isolated from Antarctic ice-free soils.</title>
        <authorList>
            <person name="Tahon G."/>
        </authorList>
    </citation>
    <scope>NUCLEOTIDE SEQUENCE [LARGE SCALE GENOMIC DNA]</scope>
    <source>
        <strain evidence="2 3">LMG 31447</strain>
    </source>
</reference>
<protein>
    <submittedName>
        <fullName evidence="2">Uncharacterized protein</fullName>
    </submittedName>
</protein>
<feature type="transmembrane region" description="Helical" evidence="1">
    <location>
        <begin position="130"/>
        <end position="151"/>
    </location>
</feature>
<name>A0ABR6W8V8_9BACT</name>
<gene>
    <name evidence="2" type="ORF">FH603_3526</name>
</gene>
<feature type="transmembrane region" description="Helical" evidence="1">
    <location>
        <begin position="21"/>
        <end position="41"/>
    </location>
</feature>